<evidence type="ECO:0000313" key="1">
    <source>
        <dbReference type="EMBL" id="MDQ0392793.1"/>
    </source>
</evidence>
<dbReference type="Proteomes" id="UP001237448">
    <property type="component" value="Unassembled WGS sequence"/>
</dbReference>
<evidence type="ECO:0000313" key="2">
    <source>
        <dbReference type="Proteomes" id="UP001237448"/>
    </source>
</evidence>
<accession>A0ABU0FFA4</accession>
<name>A0ABU0FFA4_9HYPH</name>
<dbReference type="RefSeq" id="WP_307427227.1">
    <property type="nucleotide sequence ID" value="NZ_JAUSVK010000001.1"/>
</dbReference>
<keyword evidence="2" id="KW-1185">Reference proteome</keyword>
<reference evidence="1 2" key="1">
    <citation type="submission" date="2023-07" db="EMBL/GenBank/DDBJ databases">
        <title>Genomic Encyclopedia of Type Strains, Phase IV (KMG-IV): sequencing the most valuable type-strain genomes for metagenomic binning, comparative biology and taxonomic classification.</title>
        <authorList>
            <person name="Goeker M."/>
        </authorList>
    </citation>
    <scope>NUCLEOTIDE SEQUENCE [LARGE SCALE GENOMIC DNA]</scope>
    <source>
        <strain evidence="1 2">DSM 5896</strain>
    </source>
</reference>
<sequence>MPIDYLNIFSPDELEYLNAAADDYGWYVWTDETRSIIEGLCARRLMAANGDFKVIRKANDRRAHLAGEVPRTAASITRYYELIGEGRIAFHALRNRQVGKPTALAPSLQALSEARKAVKPEILRLRSSLANVEALRA</sequence>
<comment type="caution">
    <text evidence="1">The sequence shown here is derived from an EMBL/GenBank/DDBJ whole genome shotgun (WGS) entry which is preliminary data.</text>
</comment>
<dbReference type="EMBL" id="JAUSVK010000001">
    <property type="protein sequence ID" value="MDQ0392793.1"/>
    <property type="molecule type" value="Genomic_DNA"/>
</dbReference>
<proteinExistence type="predicted"/>
<protein>
    <submittedName>
        <fullName evidence="1">Uncharacterized protein</fullName>
    </submittedName>
</protein>
<organism evidence="1 2">
    <name type="scientific">Labrys monachus</name>
    <dbReference type="NCBI Taxonomy" id="217067"/>
    <lineage>
        <taxon>Bacteria</taxon>
        <taxon>Pseudomonadati</taxon>
        <taxon>Pseudomonadota</taxon>
        <taxon>Alphaproteobacteria</taxon>
        <taxon>Hyphomicrobiales</taxon>
        <taxon>Xanthobacteraceae</taxon>
        <taxon>Labrys</taxon>
    </lineage>
</organism>
<gene>
    <name evidence="1" type="ORF">J3R73_002585</name>
</gene>